<evidence type="ECO:0000256" key="15">
    <source>
        <dbReference type="ARBA" id="ARBA00034104"/>
    </source>
</evidence>
<dbReference type="SUPFAM" id="SSF53822">
    <property type="entry name" value="Periplasmic binding protein-like I"/>
    <property type="match status" value="1"/>
</dbReference>
<dbReference type="PRINTS" id="PR00177">
    <property type="entry name" value="NMDARECEPTOR"/>
</dbReference>
<feature type="compositionally biased region" description="Basic and acidic residues" evidence="20">
    <location>
        <begin position="1314"/>
        <end position="1327"/>
    </location>
</feature>
<feature type="transmembrane region" description="Helical" evidence="21">
    <location>
        <begin position="597"/>
        <end position="620"/>
    </location>
</feature>
<keyword evidence="9 21" id="KW-0472">Membrane</keyword>
<comment type="caution">
    <text evidence="24">The sequence shown here is derived from an EMBL/GenBank/DDBJ whole genome shotgun (WGS) entry which is preliminary data.</text>
</comment>
<dbReference type="Pfam" id="PF00060">
    <property type="entry name" value="Lig_chan"/>
    <property type="match status" value="1"/>
</dbReference>
<keyword evidence="14" id="KW-0407">Ion channel</keyword>
<proteinExistence type="inferred from homology"/>
<evidence type="ECO:0008006" key="26">
    <source>
        <dbReference type="Google" id="ProtNLM"/>
    </source>
</evidence>
<keyword evidence="25" id="KW-1185">Reference proteome</keyword>
<accession>A0A2A2JX66</accession>
<dbReference type="InterPro" id="IPR001320">
    <property type="entry name" value="Iontro_rcpt_C"/>
</dbReference>
<comment type="similarity">
    <text evidence="1">Belongs to the glutamate-gated ion channel (TC 1.A.10.1) family.</text>
</comment>
<keyword evidence="13" id="KW-1071">Ligand-gated ion channel</keyword>
<feature type="region of interest" description="Disordered" evidence="20">
    <location>
        <begin position="1297"/>
        <end position="1327"/>
    </location>
</feature>
<dbReference type="SUPFAM" id="SSF53850">
    <property type="entry name" value="Periplasmic binding protein-like II"/>
    <property type="match status" value="1"/>
</dbReference>
<comment type="subcellular location">
    <subcellularLocation>
        <location evidence="15">Postsynaptic cell membrane</location>
        <topology evidence="15">Multi-pass membrane protein</topology>
    </subcellularLocation>
</comment>
<dbReference type="FunFam" id="3.40.190.10:FF:000241">
    <property type="entry name" value="Glutamate receptor 2"/>
    <property type="match status" value="1"/>
</dbReference>
<keyword evidence="7" id="KW-0770">Synapse</keyword>
<evidence type="ECO:0000256" key="12">
    <source>
        <dbReference type="ARBA" id="ARBA00023257"/>
    </source>
</evidence>
<dbReference type="GO" id="GO:0038023">
    <property type="term" value="F:signaling receptor activity"/>
    <property type="evidence" value="ECO:0007669"/>
    <property type="project" value="InterPro"/>
</dbReference>
<evidence type="ECO:0000256" key="7">
    <source>
        <dbReference type="ARBA" id="ARBA00023018"/>
    </source>
</evidence>
<feature type="binding site" evidence="16">
    <location>
        <position position="727"/>
    </location>
    <ligand>
        <name>L-glutamate</name>
        <dbReference type="ChEBI" id="CHEBI:29985"/>
    </ligand>
</feature>
<keyword evidence="6 21" id="KW-1133">Transmembrane helix</keyword>
<evidence type="ECO:0000256" key="8">
    <source>
        <dbReference type="ARBA" id="ARBA00023065"/>
    </source>
</evidence>
<feature type="region of interest" description="Disordered" evidence="20">
    <location>
        <begin position="1092"/>
        <end position="1144"/>
    </location>
</feature>
<evidence type="ECO:0000256" key="3">
    <source>
        <dbReference type="ARBA" id="ARBA00022475"/>
    </source>
</evidence>
<feature type="region of interest" description="Disordered" evidence="20">
    <location>
        <begin position="1186"/>
        <end position="1238"/>
    </location>
</feature>
<feature type="compositionally biased region" description="Basic and acidic residues" evidence="20">
    <location>
        <begin position="1297"/>
        <end position="1306"/>
    </location>
</feature>
<dbReference type="Gene3D" id="3.40.190.10">
    <property type="entry name" value="Periplasmic binding protein-like II"/>
    <property type="match status" value="3"/>
</dbReference>
<evidence type="ECO:0000259" key="23">
    <source>
        <dbReference type="SMART" id="SM00918"/>
    </source>
</evidence>
<evidence type="ECO:0000256" key="17">
    <source>
        <dbReference type="PIRSR" id="PIRSR601508-2"/>
    </source>
</evidence>
<evidence type="ECO:0000256" key="19">
    <source>
        <dbReference type="SAM" id="Coils"/>
    </source>
</evidence>
<feature type="compositionally biased region" description="Basic and acidic residues" evidence="20">
    <location>
        <begin position="1186"/>
        <end position="1219"/>
    </location>
</feature>
<feature type="domain" description="Ionotropic glutamate receptor C-terminal" evidence="22">
    <location>
        <begin position="390"/>
        <end position="791"/>
    </location>
</feature>
<evidence type="ECO:0000313" key="25">
    <source>
        <dbReference type="Proteomes" id="UP000218231"/>
    </source>
</evidence>
<dbReference type="GO" id="GO:0045211">
    <property type="term" value="C:postsynaptic membrane"/>
    <property type="evidence" value="ECO:0007669"/>
    <property type="project" value="UniProtKB-SubCell"/>
</dbReference>
<keyword evidence="3" id="KW-1003">Cell membrane</keyword>
<feature type="transmembrane region" description="Helical" evidence="21">
    <location>
        <begin position="817"/>
        <end position="838"/>
    </location>
</feature>
<feature type="binding site" evidence="16">
    <location>
        <position position="649"/>
    </location>
    <ligand>
        <name>L-glutamate</name>
        <dbReference type="ChEBI" id="CHEBI:29985"/>
    </ligand>
</feature>
<keyword evidence="10" id="KW-0675">Receptor</keyword>
<feature type="coiled-coil region" evidence="19">
    <location>
        <begin position="925"/>
        <end position="1064"/>
    </location>
</feature>
<dbReference type="STRING" id="2018661.A0A2A2JX66"/>
<evidence type="ECO:0000256" key="18">
    <source>
        <dbReference type="PIRSR" id="PIRSR601508-3"/>
    </source>
</evidence>
<dbReference type="InterPro" id="IPR015683">
    <property type="entry name" value="Ionotropic_Glu_rcpt"/>
</dbReference>
<keyword evidence="2" id="KW-0813">Transport</keyword>
<feature type="domain" description="Ionotropic glutamate receptor L-glutamate and glycine-binding" evidence="23">
    <location>
        <begin position="400"/>
        <end position="468"/>
    </location>
</feature>
<evidence type="ECO:0000256" key="1">
    <source>
        <dbReference type="ARBA" id="ARBA00008685"/>
    </source>
</evidence>
<dbReference type="Gene3D" id="1.10.287.70">
    <property type="match status" value="1"/>
</dbReference>
<dbReference type="SMART" id="SM00918">
    <property type="entry name" value="Lig_chan-Glu_bd"/>
    <property type="match status" value="1"/>
</dbReference>
<dbReference type="InterPro" id="IPR001828">
    <property type="entry name" value="ANF_lig-bd_rcpt"/>
</dbReference>
<reference evidence="24 25" key="1">
    <citation type="journal article" date="2017" name="Curr. Biol.">
        <title>Genome architecture and evolution of a unichromosomal asexual nematode.</title>
        <authorList>
            <person name="Fradin H."/>
            <person name="Zegar C."/>
            <person name="Gutwein M."/>
            <person name="Lucas J."/>
            <person name="Kovtun M."/>
            <person name="Corcoran D."/>
            <person name="Baugh L.R."/>
            <person name="Kiontke K."/>
            <person name="Gunsalus K."/>
            <person name="Fitch D.H."/>
            <person name="Piano F."/>
        </authorList>
    </citation>
    <scope>NUCLEOTIDE SEQUENCE [LARGE SCALE GENOMIC DNA]</scope>
    <source>
        <strain evidence="24">PF1309</strain>
    </source>
</reference>
<gene>
    <name evidence="24" type="ORF">WR25_20957</name>
</gene>
<feature type="disulfide bond" evidence="18">
    <location>
        <begin position="43"/>
        <end position="277"/>
    </location>
</feature>
<dbReference type="Pfam" id="PF01094">
    <property type="entry name" value="ANF_receptor"/>
    <property type="match status" value="1"/>
</dbReference>
<feature type="transmembrane region" description="Helical" evidence="21">
    <location>
        <begin position="524"/>
        <end position="548"/>
    </location>
</feature>
<evidence type="ECO:0000256" key="14">
    <source>
        <dbReference type="ARBA" id="ARBA00023303"/>
    </source>
</evidence>
<evidence type="ECO:0000313" key="24">
    <source>
        <dbReference type="EMBL" id="PAV66149.1"/>
    </source>
</evidence>
<dbReference type="OrthoDB" id="5984008at2759"/>
<evidence type="ECO:0000256" key="11">
    <source>
        <dbReference type="ARBA" id="ARBA00023180"/>
    </source>
</evidence>
<keyword evidence="11" id="KW-0325">Glycoprotein</keyword>
<feature type="binding site" evidence="16">
    <location>
        <position position="479"/>
    </location>
    <ligand>
        <name>L-glutamate</name>
        <dbReference type="ChEBI" id="CHEBI:29985"/>
    </ligand>
</feature>
<evidence type="ECO:0000256" key="21">
    <source>
        <dbReference type="SAM" id="Phobius"/>
    </source>
</evidence>
<keyword evidence="18" id="KW-1015">Disulfide bond</keyword>
<feature type="site" description="Interaction with the cone snail toxin Con-ikot-ikot" evidence="17">
    <location>
        <position position="453"/>
    </location>
</feature>
<dbReference type="InterPro" id="IPR019594">
    <property type="entry name" value="Glu/Gly-bd"/>
</dbReference>
<dbReference type="InterPro" id="IPR001508">
    <property type="entry name" value="Iono_Glu_rcpt_met"/>
</dbReference>
<evidence type="ECO:0000256" key="9">
    <source>
        <dbReference type="ARBA" id="ARBA00023136"/>
    </source>
</evidence>
<keyword evidence="5" id="KW-0732">Signal</keyword>
<feature type="compositionally biased region" description="Pro residues" evidence="20">
    <location>
        <begin position="1221"/>
        <end position="1231"/>
    </location>
</feature>
<evidence type="ECO:0000256" key="5">
    <source>
        <dbReference type="ARBA" id="ARBA00022729"/>
    </source>
</evidence>
<feature type="disulfide bond" evidence="18">
    <location>
        <begin position="740"/>
        <end position="795"/>
    </location>
</feature>
<evidence type="ECO:0000256" key="6">
    <source>
        <dbReference type="ARBA" id="ARBA00022989"/>
    </source>
</evidence>
<evidence type="ECO:0000256" key="13">
    <source>
        <dbReference type="ARBA" id="ARBA00023286"/>
    </source>
</evidence>
<dbReference type="Gene3D" id="3.40.50.2300">
    <property type="match status" value="1"/>
</dbReference>
<feature type="binding site" evidence="16">
    <location>
        <position position="484"/>
    </location>
    <ligand>
        <name>L-glutamate</name>
        <dbReference type="ChEBI" id="CHEBI:29985"/>
    </ligand>
</feature>
<feature type="coiled-coil region" evidence="19">
    <location>
        <begin position="1251"/>
        <end position="1281"/>
    </location>
</feature>
<keyword evidence="4 21" id="KW-0812">Transmembrane</keyword>
<protein>
    <recommendedName>
        <fullName evidence="26">Ionotropic glutamate receptor L-glutamate and glycine-binding domain-containing protein</fullName>
    </recommendedName>
</protein>
<feature type="site" description="Crucial to convey clamshell closure to channel opening" evidence="17">
    <location>
        <position position="627"/>
    </location>
</feature>
<feature type="binding site" evidence="16">
    <location>
        <position position="648"/>
    </location>
    <ligand>
        <name>L-glutamate</name>
        <dbReference type="ChEBI" id="CHEBI:29985"/>
    </ligand>
</feature>
<dbReference type="InterPro" id="IPR028082">
    <property type="entry name" value="Peripla_BP_I"/>
</dbReference>
<dbReference type="EMBL" id="LIAE01010152">
    <property type="protein sequence ID" value="PAV66149.1"/>
    <property type="molecule type" value="Genomic_DNA"/>
</dbReference>
<dbReference type="FunFam" id="3.40.190.10:FF:000189">
    <property type="entry name" value="Glutamate receptor 1"/>
    <property type="match status" value="1"/>
</dbReference>
<evidence type="ECO:0000256" key="10">
    <source>
        <dbReference type="ARBA" id="ARBA00023170"/>
    </source>
</evidence>
<dbReference type="GO" id="GO:0015276">
    <property type="term" value="F:ligand-gated monoatomic ion channel activity"/>
    <property type="evidence" value="ECO:0007669"/>
    <property type="project" value="InterPro"/>
</dbReference>
<dbReference type="SMART" id="SM00079">
    <property type="entry name" value="PBPe"/>
    <property type="match status" value="1"/>
</dbReference>
<keyword evidence="12" id="KW-0628">Postsynaptic cell membrane</keyword>
<evidence type="ECO:0000256" key="16">
    <source>
        <dbReference type="PIRSR" id="PIRSR601508-1"/>
    </source>
</evidence>
<organism evidence="24 25">
    <name type="scientific">Diploscapter pachys</name>
    <dbReference type="NCBI Taxonomy" id="2018661"/>
    <lineage>
        <taxon>Eukaryota</taxon>
        <taxon>Metazoa</taxon>
        <taxon>Ecdysozoa</taxon>
        <taxon>Nematoda</taxon>
        <taxon>Chromadorea</taxon>
        <taxon>Rhabditida</taxon>
        <taxon>Rhabditina</taxon>
        <taxon>Rhabditomorpha</taxon>
        <taxon>Rhabditoidea</taxon>
        <taxon>Rhabditidae</taxon>
        <taxon>Diploscapter</taxon>
    </lineage>
</organism>
<dbReference type="Proteomes" id="UP000218231">
    <property type="component" value="Unassembled WGS sequence"/>
</dbReference>
<keyword evidence="19" id="KW-0175">Coiled coil</keyword>
<feature type="binding site" evidence="16">
    <location>
        <position position="477"/>
    </location>
    <ligand>
        <name>L-glutamate</name>
        <dbReference type="ChEBI" id="CHEBI:29985"/>
    </ligand>
</feature>
<sequence length="1570" mass="180597">MLRLAEFTFNSRNDVDFDVLLGTRELPQMDKETQTWNLNRIICDEMKLGFMIMLAGTHIHNFAVYQSIADTMKIPLIDWELSHVRLGAASKSPMTFSVRPPVDQLIIDYIKYKGWNRIVYIHDGANSERTLHGMFEYLYKKHPNYELFVDSYKAPSDEEFFRDFLNSFHRRVALQHKIKSNNSEEENEGMSPVHIVVDLESGYRMRLFLRALEESVLVKKEYHYVFANFEMDDSDLHAFHFSLINITGFQLFDRGNRHFESFTRHQLFNKGKPGVYCRPYEDSNGFRPFEPFEHGDKIADAMRQIVLDEESGSLTGRIQFDKRTGMRMNFSATVIEIKPGLNSLNSIQERFQWAEGEGFLFGKNRIFHEKKPNKTSTKKGILPEKPWKLRFNIVTVLVKPFVMLKKVAPGEPELTGNARFEGYCVDLLEKLAKNITGFEYDIFVSFENRYGARQPDGSWDGMIGYLLNETADVAVAPLSITQERERAVDFSKPFMTTGISIMIKKPEKQEFNIFSFLEPLETNIWMYTILSYVCISFTIFVVSSLSYYEKRLEFSRGEFRVTNEFSLYNSLWFTLAAFMQQGTDILPRALSGRIASACWWFFTLIIVSSYTANLAAFLTLERMTPPVESVEDLANQDKILYGVVKGGSSAAFFEVSYFFVVVEKFEDFQDSTVPLYKKMWNFMVNTHNRQLSERRTDNSTGTIFVDTYAEGIEKVRKSKGRYAFLLEETTNNYESGRKPCDTMKVGQNLNTLGYGIATKFGNPLRASINLAILYLSEKGELKKLESKWWMDRTQCEHGITTDSSQSPSLNLSKVAGIFYFLLAGMCLSLFTALSEFIIRKKREKKEKKKITRRKAIKKNIDDIRERKVEIVKVIKGLSEEDTPENRDLIKQLLDGFDTLSQQENQYIDIMKSIVVIHEQATKDIAEDIEKSIEQDRVKLEEFKKREAEDHEEKEFLLNASPDQQAQQAELDRDIEELKATLLEFKNVAEQAVAASTLNEKLVEKLQLHKKKKATMMEIRKQKASDLETKAKKTREELNERIDKLAHEKEMTKKKQRQLEDLRKEALRIGIQLTPEDEKSRIAALNAAEKLISDTDRIPPLENSKDDKSEENPSLDEESKEKKRQQIRENVRIERERQTEVNRVIREKLAAMEERKKRIQEIRKILEEGDKSQEVLAAANAALQEEQARIEREVPKFGKEIQENDKETNEKPQDPSKNGEDVPPPLPTVPPPDDAEESLDLHVPPLDLEYTLINAKRNLENLTAMRERLEKMQEAGEDLDDEQAAIIEQLEDLNVGMDQRREEEHSHIQPQNAETPKETEDIAKQSEKSDDVKITVIREKLSGRNGWCNNEGAGLVKAEEEVRRSFAAAFGDLNSKNWRNSDVETNSEQLDRIEELLIEQSRNMDKSKRPSSLCLSVCSPFPSLPSPFRSHFPTTYTQLWLVLLPSRSRTSSPIDHQIEPQALPSIILPPTQPPTSSSLVSWISDRFRTTLPHALDTLSDRLTRLSRGESVSDLEPILQRILYPLSSNGEDSSASSLSSAEDHQIETASSLNSSNFVSVIANPQVVFFDPI</sequence>
<evidence type="ECO:0000259" key="22">
    <source>
        <dbReference type="SMART" id="SM00079"/>
    </source>
</evidence>
<name>A0A2A2JX66_9BILA</name>
<keyword evidence="8" id="KW-0406">Ion transport</keyword>
<dbReference type="Pfam" id="PF10613">
    <property type="entry name" value="Lig_chan-Glu_bd"/>
    <property type="match status" value="1"/>
</dbReference>
<evidence type="ECO:0000256" key="20">
    <source>
        <dbReference type="SAM" id="MobiDB-lite"/>
    </source>
</evidence>
<dbReference type="PANTHER" id="PTHR18966">
    <property type="entry name" value="IONOTROPIC GLUTAMATE RECEPTOR"/>
    <property type="match status" value="1"/>
</dbReference>
<dbReference type="FunFam" id="1.10.287.70:FF:000105">
    <property type="entry name" value="Eye-enriched kainate receptor, isoform A"/>
    <property type="match status" value="1"/>
</dbReference>
<evidence type="ECO:0000256" key="2">
    <source>
        <dbReference type="ARBA" id="ARBA00022448"/>
    </source>
</evidence>
<evidence type="ECO:0000256" key="4">
    <source>
        <dbReference type="ARBA" id="ARBA00022692"/>
    </source>
</evidence>